<organism evidence="2 3">
    <name type="scientific">Araneus ventricosus</name>
    <name type="common">Orbweaver spider</name>
    <name type="synonym">Epeira ventricosa</name>
    <dbReference type="NCBI Taxonomy" id="182803"/>
    <lineage>
        <taxon>Eukaryota</taxon>
        <taxon>Metazoa</taxon>
        <taxon>Ecdysozoa</taxon>
        <taxon>Arthropoda</taxon>
        <taxon>Chelicerata</taxon>
        <taxon>Arachnida</taxon>
        <taxon>Araneae</taxon>
        <taxon>Araneomorphae</taxon>
        <taxon>Entelegynae</taxon>
        <taxon>Araneoidea</taxon>
        <taxon>Araneidae</taxon>
        <taxon>Araneus</taxon>
    </lineage>
</organism>
<feature type="region of interest" description="Disordered" evidence="1">
    <location>
        <begin position="1"/>
        <end position="24"/>
    </location>
</feature>
<dbReference type="EMBL" id="BGPR01004509">
    <property type="protein sequence ID" value="GBN00320.1"/>
    <property type="molecule type" value="Genomic_DNA"/>
</dbReference>
<comment type="caution">
    <text evidence="2">The sequence shown here is derived from an EMBL/GenBank/DDBJ whole genome shotgun (WGS) entry which is preliminary data.</text>
</comment>
<gene>
    <name evidence="2" type="ORF">AVEN_134706-2_1</name>
</gene>
<proteinExistence type="predicted"/>
<name>A0A4Y2KEH8_ARAVE</name>
<evidence type="ECO:0000313" key="3">
    <source>
        <dbReference type="Proteomes" id="UP000499080"/>
    </source>
</evidence>
<evidence type="ECO:0000313" key="2">
    <source>
        <dbReference type="EMBL" id="GBN00320.1"/>
    </source>
</evidence>
<evidence type="ECO:0000256" key="1">
    <source>
        <dbReference type="SAM" id="MobiDB-lite"/>
    </source>
</evidence>
<reference evidence="2 3" key="1">
    <citation type="journal article" date="2019" name="Sci. Rep.">
        <title>Orb-weaving spider Araneus ventricosus genome elucidates the spidroin gene catalogue.</title>
        <authorList>
            <person name="Kono N."/>
            <person name="Nakamura H."/>
            <person name="Ohtoshi R."/>
            <person name="Moran D.A.P."/>
            <person name="Shinohara A."/>
            <person name="Yoshida Y."/>
            <person name="Fujiwara M."/>
            <person name="Mori M."/>
            <person name="Tomita M."/>
            <person name="Arakawa K."/>
        </authorList>
    </citation>
    <scope>NUCLEOTIDE SEQUENCE [LARGE SCALE GENOMIC DNA]</scope>
</reference>
<accession>A0A4Y2KEH8</accession>
<protein>
    <submittedName>
        <fullName evidence="2">Uncharacterized protein</fullName>
    </submittedName>
</protein>
<feature type="compositionally biased region" description="Basic residues" evidence="1">
    <location>
        <begin position="7"/>
        <end position="16"/>
    </location>
</feature>
<keyword evidence="3" id="KW-1185">Reference proteome</keyword>
<sequence>FNNQQKWQKRNKKFKRKTENLSTSKERHRLELQRVLTVRRIKIRALSNKSEETKEKTTLSHFEFRSTRAEVITDRVWLAASECLTASDCVLITLDLWVSVSLHAASTKTCLVY</sequence>
<dbReference type="AlphaFoldDB" id="A0A4Y2KEH8"/>
<feature type="non-terminal residue" evidence="2">
    <location>
        <position position="1"/>
    </location>
</feature>
<dbReference type="Proteomes" id="UP000499080">
    <property type="component" value="Unassembled WGS sequence"/>
</dbReference>